<comment type="similarity">
    <text evidence="1">Belongs to the carbon-nitrogen hydrolase superfamily. NIT1/NIT2 family.</text>
</comment>
<dbReference type="SUPFAM" id="SSF56317">
    <property type="entry name" value="Carbon-nitrogen hydrolase"/>
    <property type="match status" value="1"/>
</dbReference>
<dbReference type="PROSITE" id="PS50263">
    <property type="entry name" value="CN_HYDROLASE"/>
    <property type="match status" value="1"/>
</dbReference>
<accession>A0A939LRX1</accession>
<proteinExistence type="inferred from homology"/>
<feature type="domain" description="CN hydrolase" evidence="2">
    <location>
        <begin position="1"/>
        <end position="243"/>
    </location>
</feature>
<dbReference type="CDD" id="cd07581">
    <property type="entry name" value="nitrilase_3"/>
    <property type="match status" value="1"/>
</dbReference>
<dbReference type="InterPro" id="IPR003010">
    <property type="entry name" value="C-N_Hydrolase"/>
</dbReference>
<dbReference type="EMBL" id="JAGEMK010000003">
    <property type="protein sequence ID" value="MBO1751940.1"/>
    <property type="molecule type" value="Genomic_DNA"/>
</dbReference>
<dbReference type="InterPro" id="IPR036526">
    <property type="entry name" value="C-N_Hydrolase_sf"/>
</dbReference>
<dbReference type="PROSITE" id="PS01227">
    <property type="entry name" value="UPF0012"/>
    <property type="match status" value="1"/>
</dbReference>
<dbReference type="Gene3D" id="3.60.110.10">
    <property type="entry name" value="Carbon-nitrogen hydrolase"/>
    <property type="match status" value="1"/>
</dbReference>
<evidence type="ECO:0000313" key="4">
    <source>
        <dbReference type="Proteomes" id="UP000664209"/>
    </source>
</evidence>
<dbReference type="Pfam" id="PF00795">
    <property type="entry name" value="CN_hydrolase"/>
    <property type="match status" value="1"/>
</dbReference>
<dbReference type="RefSeq" id="WP_208055583.1">
    <property type="nucleotide sequence ID" value="NZ_JAGEMK010000003.1"/>
</dbReference>
<comment type="caution">
    <text evidence="3">The sequence shown here is derived from an EMBL/GenBank/DDBJ whole genome shotgun (WGS) entry which is preliminary data.</text>
</comment>
<dbReference type="Proteomes" id="UP000664209">
    <property type="component" value="Unassembled WGS sequence"/>
</dbReference>
<keyword evidence="3" id="KW-0378">Hydrolase</keyword>
<gene>
    <name evidence="3" type="ORF">J4G33_09005</name>
</gene>
<dbReference type="PANTHER" id="PTHR23088">
    <property type="entry name" value="NITRILASE-RELATED"/>
    <property type="match status" value="1"/>
</dbReference>
<keyword evidence="4" id="KW-1185">Reference proteome</keyword>
<protein>
    <submittedName>
        <fullName evidence="3">Carbon-nitrogen hydrolase family protein</fullName>
    </submittedName>
</protein>
<dbReference type="GO" id="GO:0016787">
    <property type="term" value="F:hydrolase activity"/>
    <property type="evidence" value="ECO:0007669"/>
    <property type="project" value="UniProtKB-KW"/>
</dbReference>
<name>A0A939LRX1_9CELL</name>
<dbReference type="InterPro" id="IPR001110">
    <property type="entry name" value="UPF0012_CS"/>
</dbReference>
<evidence type="ECO:0000259" key="2">
    <source>
        <dbReference type="PROSITE" id="PS50263"/>
    </source>
</evidence>
<sequence length="267" mass="27724">MLVEVVPFSSGRDAAVNRAAVADAVESAAARGARLVVLPEYASTFDPGGVEPSAAEPLEGPFVALLEALTAGRDLAVLAGTVLPGSTGDRAVNAAVLVEGGHPRGVYRKVHLYDAFGQRESDRFEPGAPEAEPLVVEIDGLRLGVMTCYDLRFPESARRLVDAGATVLAVPAAWAAGEHKADQWETLLRARAIESCAYVLGAAQTGPGVTGRSVLVDPQGILLSATEGPSPASAELDPALVASVRERNPALSNRRYVVVPGRPCDVG</sequence>
<reference evidence="3" key="1">
    <citation type="submission" date="2021-03" db="EMBL/GenBank/DDBJ databases">
        <title>Actinotalea soli sp. nov., isolated from soil.</title>
        <authorList>
            <person name="Ping W."/>
            <person name="Zhang J."/>
        </authorList>
    </citation>
    <scope>NUCLEOTIDE SEQUENCE</scope>
    <source>
        <strain evidence="3">BY-33</strain>
    </source>
</reference>
<dbReference type="AlphaFoldDB" id="A0A939LRX1"/>
<dbReference type="PANTHER" id="PTHR23088:SF27">
    <property type="entry name" value="DEAMINATED GLUTATHIONE AMIDASE"/>
    <property type="match status" value="1"/>
</dbReference>
<evidence type="ECO:0000313" key="3">
    <source>
        <dbReference type="EMBL" id="MBO1751940.1"/>
    </source>
</evidence>
<evidence type="ECO:0000256" key="1">
    <source>
        <dbReference type="ARBA" id="ARBA00010613"/>
    </source>
</evidence>
<organism evidence="3 4">
    <name type="scientific">Actinotalea soli</name>
    <dbReference type="NCBI Taxonomy" id="2819234"/>
    <lineage>
        <taxon>Bacteria</taxon>
        <taxon>Bacillati</taxon>
        <taxon>Actinomycetota</taxon>
        <taxon>Actinomycetes</taxon>
        <taxon>Micrococcales</taxon>
        <taxon>Cellulomonadaceae</taxon>
        <taxon>Actinotalea</taxon>
    </lineage>
</organism>